<evidence type="ECO:0000256" key="23">
    <source>
        <dbReference type="ARBA" id="ARBA00032480"/>
    </source>
</evidence>
<keyword evidence="9" id="KW-0819">tRNA processing</keyword>
<reference evidence="30" key="2">
    <citation type="submission" date="2020-05" db="UniProtKB">
        <authorList>
            <consortium name="EnsemblMetazoa"/>
        </authorList>
    </citation>
    <scope>IDENTIFICATION</scope>
    <source>
        <strain evidence="30">IAEA</strain>
    </source>
</reference>
<dbReference type="InterPro" id="IPR000131">
    <property type="entry name" value="ATP_synth_F1_gsu"/>
</dbReference>
<evidence type="ECO:0000256" key="14">
    <source>
        <dbReference type="ARBA" id="ARBA00022792"/>
    </source>
</evidence>
<evidence type="ECO:0000256" key="19">
    <source>
        <dbReference type="ARBA" id="ARBA00023136"/>
    </source>
</evidence>
<evidence type="ECO:0000256" key="2">
    <source>
        <dbReference type="ARBA" id="ARBA00004637"/>
    </source>
</evidence>
<keyword evidence="27" id="KW-1133">Transmembrane helix</keyword>
<dbReference type="EnsemblMetazoa" id="GPPI009096-RA">
    <property type="protein sequence ID" value="GPPI009096-PA"/>
    <property type="gene ID" value="GPPI009096"/>
</dbReference>
<keyword evidence="20" id="KW-0139">CF(1)</keyword>
<dbReference type="PANTHER" id="PTHR12729:SF6">
    <property type="entry name" value="TRNA(HIS) GUANYLYLTRANSFERASE-RELATED"/>
    <property type="match status" value="1"/>
</dbReference>
<dbReference type="GO" id="GO:0046933">
    <property type="term" value="F:proton-transporting ATP synthase activity, rotational mechanism"/>
    <property type="evidence" value="ECO:0007669"/>
    <property type="project" value="InterPro"/>
</dbReference>
<evidence type="ECO:0000256" key="12">
    <source>
        <dbReference type="ARBA" id="ARBA00022741"/>
    </source>
</evidence>
<dbReference type="PROSITE" id="PS00153">
    <property type="entry name" value="ATPASE_GAMMA"/>
    <property type="match status" value="1"/>
</dbReference>
<comment type="subunit">
    <text evidence="26">Homotetramer. Interacts with MFN1 and MFN2; functions as a guanyl-nucleotide exchange factor/GEF for MFN2 and also probably MFN1.</text>
</comment>
<comment type="similarity">
    <text evidence="4">Belongs to the tRNA(His) guanylyltransferase family.</text>
</comment>
<evidence type="ECO:0000256" key="10">
    <source>
        <dbReference type="ARBA" id="ARBA00022695"/>
    </source>
</evidence>
<evidence type="ECO:0000256" key="9">
    <source>
        <dbReference type="ARBA" id="ARBA00022694"/>
    </source>
</evidence>
<evidence type="ECO:0000256" key="3">
    <source>
        <dbReference type="ARBA" id="ARBA00007681"/>
    </source>
</evidence>
<proteinExistence type="inferred from homology"/>
<keyword evidence="27" id="KW-0812">Transmembrane</keyword>
<dbReference type="InterPro" id="IPR035968">
    <property type="entry name" value="ATP_synth_F1_ATPase_gsu"/>
</dbReference>
<keyword evidence="19 27" id="KW-0472">Membrane</keyword>
<dbReference type="PRINTS" id="PR00126">
    <property type="entry name" value="ATPASEGAMMA"/>
</dbReference>
<name>A0A1B0AUF8_9MUSC</name>
<keyword evidence="31" id="KW-1185">Reference proteome</keyword>
<dbReference type="InterPro" id="IPR038469">
    <property type="entry name" value="tRNAHis_GuaTrfase_Thg1_sf"/>
</dbReference>
<dbReference type="GO" id="GO:0005743">
    <property type="term" value="C:mitochondrial inner membrane"/>
    <property type="evidence" value="ECO:0007669"/>
    <property type="project" value="UniProtKB-SubCell"/>
</dbReference>
<evidence type="ECO:0000256" key="7">
    <source>
        <dbReference type="ARBA" id="ARBA00022448"/>
    </source>
</evidence>
<keyword evidence="21" id="KW-0066">ATP synthesis</keyword>
<keyword evidence="13" id="KW-0375">Hydrogen ion transport</keyword>
<keyword evidence="17" id="KW-0496">Mitochondrion</keyword>
<evidence type="ECO:0000256" key="1">
    <source>
        <dbReference type="ARBA" id="ARBA00001946"/>
    </source>
</evidence>
<comment type="subcellular location">
    <subcellularLocation>
        <location evidence="2">Mitochondrion inner membrane</location>
        <topology evidence="2">Peripheral membrane protein</topology>
    </subcellularLocation>
</comment>
<dbReference type="Gene3D" id="3.40.1380.10">
    <property type="match status" value="1"/>
</dbReference>
<protein>
    <recommendedName>
        <fullName evidence="6">Probable tRNA(His) guanylyltransferase</fullName>
        <ecNumber evidence="5">2.7.7.79</ecNumber>
    </recommendedName>
    <alternativeName>
        <fullName evidence="22">F-ATPase gamma subunit</fullName>
    </alternativeName>
    <alternativeName>
        <fullName evidence="23">tRNA-histidine guanylyltransferase</fullName>
    </alternativeName>
</protein>
<evidence type="ECO:0000256" key="5">
    <source>
        <dbReference type="ARBA" id="ARBA00012511"/>
    </source>
</evidence>
<organism evidence="30 31">
    <name type="scientific">Glossina palpalis gambiensis</name>
    <dbReference type="NCBI Taxonomy" id="67801"/>
    <lineage>
        <taxon>Eukaryota</taxon>
        <taxon>Metazoa</taxon>
        <taxon>Ecdysozoa</taxon>
        <taxon>Arthropoda</taxon>
        <taxon>Hexapoda</taxon>
        <taxon>Insecta</taxon>
        <taxon>Pterygota</taxon>
        <taxon>Neoptera</taxon>
        <taxon>Endopterygota</taxon>
        <taxon>Diptera</taxon>
        <taxon>Brachycera</taxon>
        <taxon>Muscomorpha</taxon>
        <taxon>Hippoboscoidea</taxon>
        <taxon>Glossinidae</taxon>
        <taxon>Glossina</taxon>
    </lineage>
</organism>
<dbReference type="Proteomes" id="UP000092460">
    <property type="component" value="Unassembled WGS sequence"/>
</dbReference>
<dbReference type="GO" id="GO:0008193">
    <property type="term" value="F:tRNA guanylyltransferase activity"/>
    <property type="evidence" value="ECO:0007669"/>
    <property type="project" value="UniProtKB-EC"/>
</dbReference>
<dbReference type="AlphaFoldDB" id="A0A1B0AUF8"/>
<reference evidence="31" key="1">
    <citation type="submission" date="2015-01" db="EMBL/GenBank/DDBJ databases">
        <authorList>
            <person name="Aksoy S."/>
            <person name="Warren W."/>
            <person name="Wilson R.K."/>
        </authorList>
    </citation>
    <scope>NUCLEOTIDE SEQUENCE [LARGE SCALE GENOMIC DNA]</scope>
    <source>
        <strain evidence="31">IAEA</strain>
    </source>
</reference>
<dbReference type="SUPFAM" id="SSF52943">
    <property type="entry name" value="ATP synthase (F1-ATPase), gamma subunit"/>
    <property type="match status" value="1"/>
</dbReference>
<evidence type="ECO:0000256" key="15">
    <source>
        <dbReference type="ARBA" id="ARBA00022842"/>
    </source>
</evidence>
<evidence type="ECO:0000256" key="27">
    <source>
        <dbReference type="SAM" id="Phobius"/>
    </source>
</evidence>
<keyword evidence="15" id="KW-0460">Magnesium</keyword>
<dbReference type="CDD" id="cd12151">
    <property type="entry name" value="F1-ATPase_gamma"/>
    <property type="match status" value="1"/>
</dbReference>
<comment type="cofactor">
    <cofactor evidence="1">
        <name>Mg(2+)</name>
        <dbReference type="ChEBI" id="CHEBI:18420"/>
    </cofactor>
</comment>
<evidence type="ECO:0000256" key="13">
    <source>
        <dbReference type="ARBA" id="ARBA00022781"/>
    </source>
</evidence>
<dbReference type="PANTHER" id="PTHR12729">
    <property type="entry name" value="TRNA(HIS) GUANYLYLTRANSFERASE-RELATED"/>
    <property type="match status" value="1"/>
</dbReference>
<evidence type="ECO:0000256" key="16">
    <source>
        <dbReference type="ARBA" id="ARBA00023065"/>
    </source>
</evidence>
<evidence type="ECO:0000256" key="20">
    <source>
        <dbReference type="ARBA" id="ARBA00023196"/>
    </source>
</evidence>
<dbReference type="STRING" id="67801.A0A1B0AUF8"/>
<dbReference type="GO" id="GO:0006400">
    <property type="term" value="P:tRNA modification"/>
    <property type="evidence" value="ECO:0007669"/>
    <property type="project" value="InterPro"/>
</dbReference>
<evidence type="ECO:0000256" key="4">
    <source>
        <dbReference type="ARBA" id="ARBA00010113"/>
    </source>
</evidence>
<evidence type="ECO:0000256" key="21">
    <source>
        <dbReference type="ARBA" id="ARBA00023310"/>
    </source>
</evidence>
<dbReference type="FunFam" id="3.30.70.3000:FF:000001">
    <property type="entry name" value="tRNA(His) guanylyltransferase"/>
    <property type="match status" value="1"/>
</dbReference>
<dbReference type="InterPro" id="IPR024956">
    <property type="entry name" value="tRNAHis_GuaTrfase_cat"/>
</dbReference>
<dbReference type="EMBL" id="JXJN01003625">
    <property type="status" value="NOT_ANNOTATED_CDS"/>
    <property type="molecule type" value="Genomic_DNA"/>
</dbReference>
<dbReference type="EC" id="2.7.7.79" evidence="5"/>
<sequence length="513" mass="58257">MTNAAQTVMEKFNDIILSYGQSDEYSFVFRKETNVYNRRSSKLLSYVTSLFTSCYVMYWPQWMGNKKLTYPPSFDGRVVLYPSDQNLRDYLSWRQADVHINNLYNTAFWNLVQKKGLTNKEAEAKLRGTYAAYKNELLFSEFGINYNNLPGMFRKGTILLRKQVNRTKHDISKQLIVPLHEDMISDIFWKKHSELLAHKYSPGFQLPGTIKSFSSMMMQRVTAFLAPMAVEATLQIQQQRGMATLKAISIRLKSVKNIQKITQSMKMVSAAKYSRAERELKAARPYGVGAQQFFEKTDIKADEKEEPKKLLIGITSDRGLCGAVHTGVARFIRGELGKDDTNTKVFCVGDKSRSILARLYGKNILMVANEVGRLPPTFLDASRIAHEVLKCGYDYTEGQIVYNRFKSVVSYQCTSLPIYGAPTVEKSDKLVLYDSLDSEVIKSYLEFSLASLIFYTMKEGACSEQSSRMTAMDNASKNAGEMIEKLTLTFNRTRQAVITRELIEIISGAAALD</sequence>
<feature type="domain" description="tRNAHis guanylyltransferase catalytic" evidence="28">
    <location>
        <begin position="1"/>
        <end position="82"/>
    </location>
</feature>
<evidence type="ECO:0000256" key="25">
    <source>
        <dbReference type="ARBA" id="ARBA00058346"/>
    </source>
</evidence>
<keyword evidence="8" id="KW-0808">Transferase</keyword>
<evidence type="ECO:0000256" key="26">
    <source>
        <dbReference type="ARBA" id="ARBA00065710"/>
    </source>
</evidence>
<keyword evidence="10" id="KW-0548">Nucleotidyltransferase</keyword>
<dbReference type="Gene3D" id="3.30.70.3000">
    <property type="match status" value="1"/>
</dbReference>
<keyword evidence="18" id="KW-0342">GTP-binding</keyword>
<dbReference type="InterPro" id="IPR023632">
    <property type="entry name" value="ATP_synth_F1_gsu_CS"/>
</dbReference>
<feature type="domain" description="Thg1 C-terminal" evidence="29">
    <location>
        <begin position="85"/>
        <end position="170"/>
    </location>
</feature>
<evidence type="ECO:0000256" key="8">
    <source>
        <dbReference type="ARBA" id="ARBA00022679"/>
    </source>
</evidence>
<keyword evidence="14" id="KW-0999">Mitochondrion inner membrane</keyword>
<dbReference type="GO" id="GO:0045259">
    <property type="term" value="C:proton-transporting ATP synthase complex"/>
    <property type="evidence" value="ECO:0007669"/>
    <property type="project" value="UniProtKB-KW"/>
</dbReference>
<dbReference type="Pfam" id="PF00231">
    <property type="entry name" value="ATP-synt"/>
    <property type="match status" value="1"/>
</dbReference>
<comment type="function">
    <text evidence="25">Adds a GMP to the 5'-end of tRNA(His) after transcription and RNase P cleavage. This step is essential for proper recognition of the tRNA and for the fidelity of protein synthesis. Also functions as a guanyl-nucleotide exchange factor/GEF for the MFN1 and MFN2 mitofusins thereby regulating mitochondrial fusion. By regulating both mitochondrial dynamics and bioenergetic function, it contributes to cell survival following oxidative stress.</text>
</comment>
<dbReference type="InterPro" id="IPR007537">
    <property type="entry name" value="tRNAHis_GuaTrfase_Thg1"/>
</dbReference>
<keyword evidence="7" id="KW-0813">Transport</keyword>
<comment type="similarity">
    <text evidence="3">Belongs to the ATPase gamma chain family.</text>
</comment>
<dbReference type="NCBIfam" id="TIGR01146">
    <property type="entry name" value="ATPsyn_F1gamma"/>
    <property type="match status" value="1"/>
</dbReference>
<keyword evidence="16" id="KW-0406">Ion transport</keyword>
<evidence type="ECO:0000313" key="31">
    <source>
        <dbReference type="Proteomes" id="UP000092460"/>
    </source>
</evidence>
<evidence type="ECO:0000256" key="24">
    <source>
        <dbReference type="ARBA" id="ARBA00047281"/>
    </source>
</evidence>
<dbReference type="VEuPathDB" id="VectorBase:GPPI009096"/>
<dbReference type="InterPro" id="IPR025845">
    <property type="entry name" value="Thg1_C_dom"/>
</dbReference>
<keyword evidence="11" id="KW-0479">Metal-binding</keyword>
<evidence type="ECO:0000256" key="18">
    <source>
        <dbReference type="ARBA" id="ARBA00023134"/>
    </source>
</evidence>
<dbReference type="Gene3D" id="1.10.287.80">
    <property type="entry name" value="ATP synthase, gamma subunit, helix hairpin domain"/>
    <property type="match status" value="1"/>
</dbReference>
<evidence type="ECO:0000256" key="6">
    <source>
        <dbReference type="ARBA" id="ARBA00022310"/>
    </source>
</evidence>
<evidence type="ECO:0000256" key="17">
    <source>
        <dbReference type="ARBA" id="ARBA00023128"/>
    </source>
</evidence>
<accession>A0A1B0AUF8</accession>
<evidence type="ECO:0000259" key="29">
    <source>
        <dbReference type="Pfam" id="PF14413"/>
    </source>
</evidence>
<feature type="transmembrane region" description="Helical" evidence="27">
    <location>
        <begin position="43"/>
        <end position="62"/>
    </location>
</feature>
<evidence type="ECO:0000256" key="11">
    <source>
        <dbReference type="ARBA" id="ARBA00022723"/>
    </source>
</evidence>
<dbReference type="FunFam" id="3.40.1380.10:FF:000003">
    <property type="entry name" value="ATP synthase subunit gamma"/>
    <property type="match status" value="1"/>
</dbReference>
<comment type="catalytic activity">
    <reaction evidence="24">
        <text>a 5'-end ribonucleotide-tRNA(His) + GTP + ATP + H2O = a 5'-end phospho-guanosine-ribonucleotide-tRNA(His) + AMP + 2 diphosphate + H(+)</text>
        <dbReference type="Rhea" id="RHEA:54564"/>
        <dbReference type="Rhea" id="RHEA-COMP:14193"/>
        <dbReference type="Rhea" id="RHEA-COMP:14917"/>
        <dbReference type="ChEBI" id="CHEBI:15377"/>
        <dbReference type="ChEBI" id="CHEBI:15378"/>
        <dbReference type="ChEBI" id="CHEBI:30616"/>
        <dbReference type="ChEBI" id="CHEBI:33019"/>
        <dbReference type="ChEBI" id="CHEBI:37565"/>
        <dbReference type="ChEBI" id="CHEBI:138282"/>
        <dbReference type="ChEBI" id="CHEBI:141847"/>
        <dbReference type="ChEBI" id="CHEBI:456215"/>
        <dbReference type="EC" id="2.7.7.79"/>
    </reaction>
</comment>
<evidence type="ECO:0000259" key="28">
    <source>
        <dbReference type="Pfam" id="PF04446"/>
    </source>
</evidence>
<keyword evidence="12" id="KW-0547">Nucleotide-binding</keyword>
<dbReference type="Pfam" id="PF14413">
    <property type="entry name" value="Thg1C"/>
    <property type="match status" value="1"/>
</dbReference>
<dbReference type="Pfam" id="PF04446">
    <property type="entry name" value="Thg1"/>
    <property type="match status" value="1"/>
</dbReference>
<evidence type="ECO:0000313" key="30">
    <source>
        <dbReference type="EnsemblMetazoa" id="GPPI009096-PA"/>
    </source>
</evidence>
<dbReference type="GO" id="GO:0005525">
    <property type="term" value="F:GTP binding"/>
    <property type="evidence" value="ECO:0007669"/>
    <property type="project" value="UniProtKB-KW"/>
</dbReference>
<dbReference type="GO" id="GO:0000287">
    <property type="term" value="F:magnesium ion binding"/>
    <property type="evidence" value="ECO:0007669"/>
    <property type="project" value="InterPro"/>
</dbReference>
<evidence type="ECO:0000256" key="22">
    <source>
        <dbReference type="ARBA" id="ARBA00031066"/>
    </source>
</evidence>